<evidence type="ECO:0000259" key="1">
    <source>
        <dbReference type="PROSITE" id="PS50894"/>
    </source>
</evidence>
<feature type="domain" description="HPt" evidence="1">
    <location>
        <begin position="1"/>
        <end position="97"/>
    </location>
</feature>
<gene>
    <name evidence="2" type="ORF">S03H2_63300</name>
</gene>
<name>X1KP26_9ZZZZ</name>
<feature type="domain" description="HPt" evidence="1">
    <location>
        <begin position="114"/>
        <end position="215"/>
    </location>
</feature>
<dbReference type="SUPFAM" id="SSF47226">
    <property type="entry name" value="Histidine-containing phosphotransfer domain, HPT domain"/>
    <property type="match status" value="2"/>
</dbReference>
<dbReference type="Pfam" id="PF01627">
    <property type="entry name" value="Hpt"/>
    <property type="match status" value="2"/>
</dbReference>
<feature type="non-terminal residue" evidence="2">
    <location>
        <position position="215"/>
    </location>
</feature>
<dbReference type="GO" id="GO:0000160">
    <property type="term" value="P:phosphorelay signal transduction system"/>
    <property type="evidence" value="ECO:0007669"/>
    <property type="project" value="InterPro"/>
</dbReference>
<dbReference type="InterPro" id="IPR036641">
    <property type="entry name" value="HPT_dom_sf"/>
</dbReference>
<evidence type="ECO:0000313" key="2">
    <source>
        <dbReference type="EMBL" id="GAH83768.1"/>
    </source>
</evidence>
<dbReference type="Gene3D" id="1.20.120.160">
    <property type="entry name" value="HPT domain"/>
    <property type="match status" value="2"/>
</dbReference>
<reference evidence="2" key="1">
    <citation type="journal article" date="2014" name="Front. Microbiol.">
        <title>High frequency of phylogenetically diverse reductive dehalogenase-homologous genes in deep subseafloor sedimentary metagenomes.</title>
        <authorList>
            <person name="Kawai M."/>
            <person name="Futagami T."/>
            <person name="Toyoda A."/>
            <person name="Takaki Y."/>
            <person name="Nishi S."/>
            <person name="Hori S."/>
            <person name="Arai W."/>
            <person name="Tsubouchi T."/>
            <person name="Morono Y."/>
            <person name="Uchiyama I."/>
            <person name="Ito T."/>
            <person name="Fujiyama A."/>
            <person name="Inagaki F."/>
            <person name="Takami H."/>
        </authorList>
    </citation>
    <scope>NUCLEOTIDE SEQUENCE</scope>
    <source>
        <strain evidence="2">Expedition CK06-06</strain>
    </source>
</reference>
<dbReference type="CDD" id="cd00088">
    <property type="entry name" value="HPT"/>
    <property type="match status" value="1"/>
</dbReference>
<sequence length="215" mass="23112">MADRDPELTRLLTLELQRHLVALEENAGKRDGDALEATRRAVHALKGSAGLAGEPELASAMQRLERRLREGEHAALEDIVDTVKHAIRRLTAGETAIAHAWPEPPPDLVAGVLEPLLRSQYVAEVTDRLAQIDEALGSSTDPIDAAAAVFRHVHTMKGAASAASDEPMAWFCHGLEERLRRGATSREAASAALQEIAKHRAVLGGLLDEPEAALA</sequence>
<dbReference type="EMBL" id="BARU01041001">
    <property type="protein sequence ID" value="GAH83768.1"/>
    <property type="molecule type" value="Genomic_DNA"/>
</dbReference>
<protein>
    <recommendedName>
        <fullName evidence="1">HPt domain-containing protein</fullName>
    </recommendedName>
</protein>
<proteinExistence type="predicted"/>
<dbReference type="PROSITE" id="PS50894">
    <property type="entry name" value="HPT"/>
    <property type="match status" value="2"/>
</dbReference>
<dbReference type="SMART" id="SM00073">
    <property type="entry name" value="HPT"/>
    <property type="match status" value="2"/>
</dbReference>
<accession>X1KP26</accession>
<dbReference type="InterPro" id="IPR008207">
    <property type="entry name" value="Sig_transdc_His_kin_Hpt_dom"/>
</dbReference>
<organism evidence="2">
    <name type="scientific">marine sediment metagenome</name>
    <dbReference type="NCBI Taxonomy" id="412755"/>
    <lineage>
        <taxon>unclassified sequences</taxon>
        <taxon>metagenomes</taxon>
        <taxon>ecological metagenomes</taxon>
    </lineage>
</organism>
<comment type="caution">
    <text evidence="2">The sequence shown here is derived from an EMBL/GenBank/DDBJ whole genome shotgun (WGS) entry which is preliminary data.</text>
</comment>
<dbReference type="AlphaFoldDB" id="X1KP26"/>